<gene>
    <name evidence="2" type="ORF">FQA47_005705</name>
</gene>
<dbReference type="Proteomes" id="UP000646548">
    <property type="component" value="Unassembled WGS sequence"/>
</dbReference>
<reference evidence="2" key="1">
    <citation type="journal article" name="BMC Genomics">
        <title>Long-read sequencing and de novo genome assembly of marine medaka (Oryzias melastigma).</title>
        <authorList>
            <person name="Liang P."/>
            <person name="Saqib H.S.A."/>
            <person name="Ni X."/>
            <person name="Shen Y."/>
        </authorList>
    </citation>
    <scope>NUCLEOTIDE SEQUENCE</scope>
    <source>
        <strain evidence="2">Bigg-433</strain>
    </source>
</reference>
<dbReference type="AlphaFoldDB" id="A0A834L3D1"/>
<accession>A0A834L3D1</accession>
<comment type="caution">
    <text evidence="2">The sequence shown here is derived from an EMBL/GenBank/DDBJ whole genome shotgun (WGS) entry which is preliminary data.</text>
</comment>
<feature type="compositionally biased region" description="Basic and acidic residues" evidence="1">
    <location>
        <begin position="1"/>
        <end position="12"/>
    </location>
</feature>
<proteinExistence type="predicted"/>
<evidence type="ECO:0000313" key="3">
    <source>
        <dbReference type="Proteomes" id="UP000646548"/>
    </source>
</evidence>
<evidence type="ECO:0000313" key="2">
    <source>
        <dbReference type="EMBL" id="KAF6739946.1"/>
    </source>
</evidence>
<dbReference type="EMBL" id="WKFB01000001">
    <property type="protein sequence ID" value="KAF6739946.1"/>
    <property type="molecule type" value="Genomic_DNA"/>
</dbReference>
<protein>
    <submittedName>
        <fullName evidence="2">Uncharacterized protein</fullName>
    </submittedName>
</protein>
<sequence>MSHPQTHEHEDTSTAPTEHAPKPRGRGPRGVGLLAVCDSKIFKITGTAPPAGQDPPSRAQRRLSRTNSTPTGRPEHQSFIQSPRGTALQQQSRTQFGLMMVLEDSVEWSSQRRSEAGKEPKLLGAQTAVLFCLSKQNLH</sequence>
<feature type="compositionally biased region" description="Polar residues" evidence="1">
    <location>
        <begin position="78"/>
        <end position="91"/>
    </location>
</feature>
<organism evidence="2 3">
    <name type="scientific">Oryzias melastigma</name>
    <name type="common">Marine medaka</name>
    <dbReference type="NCBI Taxonomy" id="30732"/>
    <lineage>
        <taxon>Eukaryota</taxon>
        <taxon>Metazoa</taxon>
        <taxon>Chordata</taxon>
        <taxon>Craniata</taxon>
        <taxon>Vertebrata</taxon>
        <taxon>Euteleostomi</taxon>
        <taxon>Actinopterygii</taxon>
        <taxon>Neopterygii</taxon>
        <taxon>Teleostei</taxon>
        <taxon>Neoteleostei</taxon>
        <taxon>Acanthomorphata</taxon>
        <taxon>Ovalentaria</taxon>
        <taxon>Atherinomorphae</taxon>
        <taxon>Beloniformes</taxon>
        <taxon>Adrianichthyidae</taxon>
        <taxon>Oryziinae</taxon>
        <taxon>Oryzias</taxon>
    </lineage>
</organism>
<name>A0A834L3D1_ORYME</name>
<feature type="region of interest" description="Disordered" evidence="1">
    <location>
        <begin position="44"/>
        <end position="91"/>
    </location>
</feature>
<feature type="region of interest" description="Disordered" evidence="1">
    <location>
        <begin position="1"/>
        <end position="32"/>
    </location>
</feature>
<evidence type="ECO:0000256" key="1">
    <source>
        <dbReference type="SAM" id="MobiDB-lite"/>
    </source>
</evidence>